<keyword evidence="1" id="KW-0472">Membrane</keyword>
<name>A0AA41QH46_9MICO</name>
<comment type="caution">
    <text evidence="2">The sequence shown here is derived from an EMBL/GenBank/DDBJ whole genome shotgun (WGS) entry which is preliminary data.</text>
</comment>
<keyword evidence="3" id="KW-1185">Reference proteome</keyword>
<feature type="transmembrane region" description="Helical" evidence="1">
    <location>
        <begin position="175"/>
        <end position="202"/>
    </location>
</feature>
<accession>A0AA41QH46</accession>
<dbReference type="InterPro" id="IPR049920">
    <property type="entry name" value="IK1_05631-like"/>
</dbReference>
<keyword evidence="1" id="KW-1133">Transmembrane helix</keyword>
<proteinExistence type="predicted"/>
<evidence type="ECO:0000313" key="3">
    <source>
        <dbReference type="Proteomes" id="UP001165405"/>
    </source>
</evidence>
<feature type="transmembrane region" description="Helical" evidence="1">
    <location>
        <begin position="69"/>
        <end position="86"/>
    </location>
</feature>
<reference evidence="2" key="1">
    <citation type="submission" date="2022-01" db="EMBL/GenBank/DDBJ databases">
        <title>Antribacter sp. nov., isolated from Guizhou of China.</title>
        <authorList>
            <person name="Chengliang C."/>
            <person name="Ya Z."/>
        </authorList>
    </citation>
    <scope>NUCLEOTIDE SEQUENCE</scope>
    <source>
        <strain evidence="2">KLBMP 9083</strain>
    </source>
</reference>
<organism evidence="2 3">
    <name type="scientific">Antribacter soli</name>
    <dbReference type="NCBI Taxonomy" id="2910976"/>
    <lineage>
        <taxon>Bacteria</taxon>
        <taxon>Bacillati</taxon>
        <taxon>Actinomycetota</taxon>
        <taxon>Actinomycetes</taxon>
        <taxon>Micrococcales</taxon>
        <taxon>Promicromonosporaceae</taxon>
        <taxon>Antribacter</taxon>
    </lineage>
</organism>
<keyword evidence="1" id="KW-0812">Transmembrane</keyword>
<dbReference type="EMBL" id="JAKGSG010000053">
    <property type="protein sequence ID" value="MCF4123037.1"/>
    <property type="molecule type" value="Genomic_DNA"/>
</dbReference>
<feature type="transmembrane region" description="Helical" evidence="1">
    <location>
        <begin position="43"/>
        <end position="63"/>
    </location>
</feature>
<evidence type="ECO:0000256" key="1">
    <source>
        <dbReference type="SAM" id="Phobius"/>
    </source>
</evidence>
<feature type="transmembrane region" description="Helical" evidence="1">
    <location>
        <begin position="208"/>
        <end position="228"/>
    </location>
</feature>
<sequence>MTDLGEYTPPASGATLLRRQDELDALRLLIAQKRLYSRAKRWVAIRWFGMLVIGLAAPIVAVIWPESSVIVGSIAGAWLFLGRTLLMHVQKRSTEQAAAVQEQFDFYVYEMPSGTPRPKLPSLEDISLAAGPDAELMAVAGQEKMLGWYVVAKDDTGEVAVAIAQRSNAAYSYRLLRFTGIIWSVVAVIWAGVLTAICIVTGLTLATFLLGVVLPLLPAFLDVTEYIVGIVRSAKDREALYREIESRIGNKDEPITGENLRVWQEALFELRRDTPTVPDFIYKLQRQKNEVAMSAAAAQLSKRARQEGE</sequence>
<dbReference type="Pfam" id="PF18159">
    <property type="entry name" value="S_4TM"/>
    <property type="match status" value="1"/>
</dbReference>
<gene>
    <name evidence="2" type="ORF">L1785_18840</name>
</gene>
<dbReference type="RefSeq" id="WP_236090842.1">
    <property type="nucleotide sequence ID" value="NZ_JAKGSG010000053.1"/>
</dbReference>
<evidence type="ECO:0000313" key="2">
    <source>
        <dbReference type="EMBL" id="MCF4123037.1"/>
    </source>
</evidence>
<dbReference type="Proteomes" id="UP001165405">
    <property type="component" value="Unassembled WGS sequence"/>
</dbReference>
<protein>
    <submittedName>
        <fullName evidence="2">S-4TM family putative pore-forming effector</fullName>
    </submittedName>
</protein>
<dbReference type="AlphaFoldDB" id="A0AA41QH46"/>